<dbReference type="AlphaFoldDB" id="A0A7H9EKU4"/>
<accession>A0A7H9EKU4</accession>
<evidence type="ECO:0000313" key="2">
    <source>
        <dbReference type="EMBL" id="QLL78343.1"/>
    </source>
</evidence>
<organism evidence="2 3">
    <name type="scientific">Ligilactobacillus saerimneri</name>
    <dbReference type="NCBI Taxonomy" id="228229"/>
    <lineage>
        <taxon>Bacteria</taxon>
        <taxon>Bacillati</taxon>
        <taxon>Bacillota</taxon>
        <taxon>Bacilli</taxon>
        <taxon>Lactobacillales</taxon>
        <taxon>Lactobacillaceae</taxon>
        <taxon>Ligilactobacillus</taxon>
    </lineage>
</organism>
<gene>
    <name evidence="2" type="ORF">GTO87_06925</name>
</gene>
<dbReference type="EMBL" id="CP047418">
    <property type="protein sequence ID" value="QLL78343.1"/>
    <property type="molecule type" value="Genomic_DNA"/>
</dbReference>
<dbReference type="KEGG" id="lsw:GTO87_06925"/>
<reference evidence="2 3" key="1">
    <citation type="submission" date="2020-01" db="EMBL/GenBank/DDBJ databases">
        <title>Complete and circular genome sequences of six lactobacillus isolates from horses.</title>
        <authorList>
            <person name="Hassan H.M."/>
        </authorList>
    </citation>
    <scope>NUCLEOTIDE SEQUENCE [LARGE SCALE GENOMIC DNA]</scope>
    <source>
        <strain evidence="2 3">1A</strain>
    </source>
</reference>
<feature type="domain" description="Transposase IS204/IS1001/IS1096/IS1165 DDE" evidence="1">
    <location>
        <begin position="166"/>
        <end position="415"/>
    </location>
</feature>
<evidence type="ECO:0000313" key="3">
    <source>
        <dbReference type="Proteomes" id="UP000510886"/>
    </source>
</evidence>
<dbReference type="NCBIfam" id="NF033550">
    <property type="entry name" value="transpos_ISL3"/>
    <property type="match status" value="1"/>
</dbReference>
<dbReference type="PANTHER" id="PTHR33498:SF1">
    <property type="entry name" value="TRANSPOSASE FOR INSERTION SEQUENCE ELEMENT IS1557"/>
    <property type="match status" value="1"/>
</dbReference>
<dbReference type="PANTHER" id="PTHR33498">
    <property type="entry name" value="TRANSPOSASE FOR INSERTION SEQUENCE ELEMENT IS1557"/>
    <property type="match status" value="1"/>
</dbReference>
<dbReference type="Proteomes" id="UP000510886">
    <property type="component" value="Chromosome"/>
</dbReference>
<dbReference type="InterPro" id="IPR047951">
    <property type="entry name" value="Transpos_ISL3"/>
</dbReference>
<evidence type="ECO:0000259" key="1">
    <source>
        <dbReference type="Pfam" id="PF01610"/>
    </source>
</evidence>
<protein>
    <submittedName>
        <fullName evidence="2">ISL3 family transposase</fullName>
    </submittedName>
</protein>
<proteinExistence type="predicted"/>
<dbReference type="RefSeq" id="WP_180848586.1">
    <property type="nucleotide sequence ID" value="NZ_CP047418.1"/>
</dbReference>
<sequence length="443" mass="51910">MDYSTRVALGVKDCHLELDEKHFAEPIEDQGNRIVIHFIQSYSLYCPRCGQPMLKNGFKTVDALGPSLHYKPTIWSIRKQKYLCKPSADCPTMVTQLATVKDIDYRNHIAWAIKQRAMMLLTTNQSQKDLAKALGISDWTVRRVITNLDSSFKPNYRWLPRHLAFDDFKSGKMAPSGMSMILMDIEHHRTLDIILSRRNRYLRSYFLRYDRSARLAVQTVTVDLYTPYRRLIQELFPNAIILADHFHVVAQAYRALNQIRIQAMNRAGKGTHQWRALKHFWKLILTPSGKLRYDNYWCRANFGYAQLTDVEVIHRLLSFDENLQQPYRYYQDLIFAVSQRSRSRLNQLLTTKLTVLPQPLQKVQRTLRQHKKEILHSFKYEAYTNGPVEGTNNKIKVIKRVAYGFRNFANFRIRILLALPNTYIAINWKNKQTARAKVQARAA</sequence>
<dbReference type="Pfam" id="PF01610">
    <property type="entry name" value="DDE_Tnp_ISL3"/>
    <property type="match status" value="1"/>
</dbReference>
<dbReference type="InterPro" id="IPR002560">
    <property type="entry name" value="Transposase_DDE"/>
</dbReference>
<name>A0A7H9EKU4_9LACO</name>